<reference evidence="2" key="1">
    <citation type="submission" date="2016-10" db="EMBL/GenBank/DDBJ databases">
        <authorList>
            <person name="Varghese N."/>
        </authorList>
    </citation>
    <scope>NUCLEOTIDE SEQUENCE [LARGE SCALE GENOMIC DNA]</scope>
    <source>
        <strain evidence="2">DSM 16632</strain>
    </source>
</reference>
<name>A0A1I4JJN2_METOL</name>
<organism evidence="1 2">
    <name type="scientific">Methanobrevibacter olleyae</name>
    <dbReference type="NCBI Taxonomy" id="294671"/>
    <lineage>
        <taxon>Archaea</taxon>
        <taxon>Methanobacteriati</taxon>
        <taxon>Methanobacteriota</taxon>
        <taxon>Methanomada group</taxon>
        <taxon>Methanobacteria</taxon>
        <taxon>Methanobacteriales</taxon>
        <taxon>Methanobacteriaceae</taxon>
        <taxon>Methanobrevibacter</taxon>
    </lineage>
</organism>
<evidence type="ECO:0000313" key="1">
    <source>
        <dbReference type="EMBL" id="SFL66805.1"/>
    </source>
</evidence>
<protein>
    <submittedName>
        <fullName evidence="1">Uncharacterized protein</fullName>
    </submittedName>
</protein>
<dbReference type="Proteomes" id="UP000183442">
    <property type="component" value="Unassembled WGS sequence"/>
</dbReference>
<gene>
    <name evidence="1" type="ORF">SAMN02910297_01463</name>
</gene>
<dbReference type="AlphaFoldDB" id="A0A1I4JJN2"/>
<dbReference type="OrthoDB" id="79177at2157"/>
<evidence type="ECO:0000313" key="2">
    <source>
        <dbReference type="Proteomes" id="UP000183442"/>
    </source>
</evidence>
<accession>A0A1I4JJN2</accession>
<proteinExistence type="predicted"/>
<dbReference type="EMBL" id="FOTL01000026">
    <property type="protein sequence ID" value="SFL66805.1"/>
    <property type="molecule type" value="Genomic_DNA"/>
</dbReference>
<dbReference type="RefSeq" id="WP_074798747.1">
    <property type="nucleotide sequence ID" value="NZ_FOTL01000026.1"/>
</dbReference>
<sequence>MSTETIKKQFKLYAPSTQKSYELNPNGTLTIEGVASTTNKDLQGDIILPSAIESMKTQLLTSTKNLHGDHEDKLFDGIIGAIKEVMDTDENVLKIKSVIRSKFAAEIKEMLDIGIK</sequence>